<dbReference type="InterPro" id="IPR012337">
    <property type="entry name" value="RNaseH-like_sf"/>
</dbReference>
<dbReference type="InterPro" id="IPR038717">
    <property type="entry name" value="Tc1-like_DDE_dom"/>
</dbReference>
<accession>M0MS77</accession>
<reference evidence="2 3" key="1">
    <citation type="journal article" date="2014" name="PLoS Genet.">
        <title>Phylogenetically driven sequencing of extremely halophilic archaea reveals strategies for static and dynamic osmo-response.</title>
        <authorList>
            <person name="Becker E.A."/>
            <person name="Seitzer P.M."/>
            <person name="Tritt A."/>
            <person name="Larsen D."/>
            <person name="Krusor M."/>
            <person name="Yao A.I."/>
            <person name="Wu D."/>
            <person name="Madern D."/>
            <person name="Eisen J.A."/>
            <person name="Darling A.E."/>
            <person name="Facciotti M.T."/>
        </authorList>
    </citation>
    <scope>NUCLEOTIDE SEQUENCE [LARGE SCALE GENOMIC DNA]</scope>
    <source>
        <strain evidence="2 3">DSM 1307</strain>
    </source>
</reference>
<dbReference type="Gene3D" id="3.30.420.10">
    <property type="entry name" value="Ribonuclease H-like superfamily/Ribonuclease H"/>
    <property type="match status" value="1"/>
</dbReference>
<dbReference type="STRING" id="931277.C448_05468"/>
<protein>
    <recommendedName>
        <fullName evidence="1">Tc1-like transposase DDE domain-containing protein</fullName>
    </recommendedName>
</protein>
<dbReference type="EMBL" id="AOMC01000079">
    <property type="protein sequence ID" value="EMA47320.1"/>
    <property type="molecule type" value="Genomic_DNA"/>
</dbReference>
<feature type="domain" description="Tc1-like transposase DDE" evidence="1">
    <location>
        <begin position="16"/>
        <end position="124"/>
    </location>
</feature>
<comment type="caution">
    <text evidence="2">The sequence shown here is derived from an EMBL/GenBank/DDBJ whole genome shotgun (WGS) entry which is preliminary data.</text>
</comment>
<evidence type="ECO:0000313" key="3">
    <source>
        <dbReference type="Proteomes" id="UP000011568"/>
    </source>
</evidence>
<dbReference type="InterPro" id="IPR036397">
    <property type="entry name" value="RNaseH_sf"/>
</dbReference>
<dbReference type="eggNOG" id="arCOG02129">
    <property type="taxonomic scope" value="Archaea"/>
</dbReference>
<organism evidence="2 3">
    <name type="scientific">Halococcus morrhuae DSM 1307</name>
    <dbReference type="NCBI Taxonomy" id="931277"/>
    <lineage>
        <taxon>Archaea</taxon>
        <taxon>Methanobacteriati</taxon>
        <taxon>Methanobacteriota</taxon>
        <taxon>Stenosarchaea group</taxon>
        <taxon>Halobacteria</taxon>
        <taxon>Halobacteriales</taxon>
        <taxon>Halococcaceae</taxon>
        <taxon>Halococcus</taxon>
    </lineage>
</organism>
<sequence>MDNFHEPPEEAGLDARAWTVLKLLGSITGDGETFYLPCKDNFTSNLTVRLLDAFQTEFGEKLCVVLDNAPYFAAKKVHEFADGTLLELSYLLPDLPELNSAEECWHQLSQRLGNQLFEELDELRDVVLAALDSIGSPNVSPYLCL</sequence>
<name>M0MS77_HALMO</name>
<evidence type="ECO:0000313" key="2">
    <source>
        <dbReference type="EMBL" id="EMA47320.1"/>
    </source>
</evidence>
<dbReference type="Pfam" id="PF13358">
    <property type="entry name" value="DDE_3"/>
    <property type="match status" value="1"/>
</dbReference>
<gene>
    <name evidence="2" type="ORF">C448_05468</name>
</gene>
<keyword evidence="3" id="KW-1185">Reference proteome</keyword>
<dbReference type="SUPFAM" id="SSF53098">
    <property type="entry name" value="Ribonuclease H-like"/>
    <property type="match status" value="1"/>
</dbReference>
<evidence type="ECO:0000259" key="1">
    <source>
        <dbReference type="Pfam" id="PF13358"/>
    </source>
</evidence>
<dbReference type="AlphaFoldDB" id="M0MS77"/>
<dbReference type="Proteomes" id="UP000011568">
    <property type="component" value="Unassembled WGS sequence"/>
</dbReference>
<proteinExistence type="predicted"/>
<dbReference type="PATRIC" id="fig|931277.6.peg.1065"/>
<dbReference type="GO" id="GO:0003676">
    <property type="term" value="F:nucleic acid binding"/>
    <property type="evidence" value="ECO:0007669"/>
    <property type="project" value="InterPro"/>
</dbReference>